<dbReference type="Pfam" id="PF08241">
    <property type="entry name" value="Methyltransf_11"/>
    <property type="match status" value="1"/>
</dbReference>
<name>A0A6A5YEM4_9PEZI</name>
<feature type="domain" description="Methyltransferase type 11" evidence="1">
    <location>
        <begin position="7"/>
        <end position="104"/>
    </location>
</feature>
<dbReference type="PANTHER" id="PTHR43591:SF24">
    <property type="entry name" value="2-METHOXY-6-POLYPRENYL-1,4-BENZOQUINOL METHYLASE, MITOCHONDRIAL"/>
    <property type="match status" value="1"/>
</dbReference>
<dbReference type="GO" id="GO:0032259">
    <property type="term" value="P:methylation"/>
    <property type="evidence" value="ECO:0007669"/>
    <property type="project" value="UniProtKB-KW"/>
</dbReference>
<dbReference type="InterPro" id="IPR029063">
    <property type="entry name" value="SAM-dependent_MTases_sf"/>
</dbReference>
<dbReference type="AlphaFoldDB" id="A0A6A5YEM4"/>
<protein>
    <submittedName>
        <fullName evidence="2">S-adenosyl-L-methionine-dependent methyltransferase</fullName>
    </submittedName>
</protein>
<dbReference type="Proteomes" id="UP000799776">
    <property type="component" value="Unassembled WGS sequence"/>
</dbReference>
<gene>
    <name evidence="2" type="ORF">K490DRAFT_7640</name>
</gene>
<proteinExistence type="predicted"/>
<evidence type="ECO:0000313" key="3">
    <source>
        <dbReference type="Proteomes" id="UP000799776"/>
    </source>
</evidence>
<sequence length="163" mass="17901">TPSAHVLDNGTGSGMLTSILKNAHPSIPITASDISRGMLETVVETAKKAGWKGVETRVLDAQRLDGLPDASFSHVVCSFVVSFVPDPAAAIKEMHRVARPNGALGIATWSRISWTEPWERARRTVEPGYKIPTFLHPKATEKEDVKALLEEAGWQDVKVWEFE</sequence>
<feature type="non-terminal residue" evidence="2">
    <location>
        <position position="163"/>
    </location>
</feature>
<dbReference type="SUPFAM" id="SSF53335">
    <property type="entry name" value="S-adenosyl-L-methionine-dependent methyltransferases"/>
    <property type="match status" value="1"/>
</dbReference>
<dbReference type="Gene3D" id="3.40.50.150">
    <property type="entry name" value="Vaccinia Virus protein VP39"/>
    <property type="match status" value="1"/>
</dbReference>
<dbReference type="EMBL" id="ML978714">
    <property type="protein sequence ID" value="KAF2089410.1"/>
    <property type="molecule type" value="Genomic_DNA"/>
</dbReference>
<dbReference type="InterPro" id="IPR013216">
    <property type="entry name" value="Methyltransf_11"/>
</dbReference>
<keyword evidence="3" id="KW-1185">Reference proteome</keyword>
<evidence type="ECO:0000313" key="2">
    <source>
        <dbReference type="EMBL" id="KAF2089410.1"/>
    </source>
</evidence>
<dbReference type="CDD" id="cd02440">
    <property type="entry name" value="AdoMet_MTases"/>
    <property type="match status" value="1"/>
</dbReference>
<organism evidence="2 3">
    <name type="scientific">Saccharata proteae CBS 121410</name>
    <dbReference type="NCBI Taxonomy" id="1314787"/>
    <lineage>
        <taxon>Eukaryota</taxon>
        <taxon>Fungi</taxon>
        <taxon>Dikarya</taxon>
        <taxon>Ascomycota</taxon>
        <taxon>Pezizomycotina</taxon>
        <taxon>Dothideomycetes</taxon>
        <taxon>Dothideomycetes incertae sedis</taxon>
        <taxon>Botryosphaeriales</taxon>
        <taxon>Saccharataceae</taxon>
        <taxon>Saccharata</taxon>
    </lineage>
</organism>
<dbReference type="OrthoDB" id="2013972at2759"/>
<evidence type="ECO:0000259" key="1">
    <source>
        <dbReference type="Pfam" id="PF08241"/>
    </source>
</evidence>
<keyword evidence="2" id="KW-0489">Methyltransferase</keyword>
<dbReference type="GO" id="GO:0008757">
    <property type="term" value="F:S-adenosylmethionine-dependent methyltransferase activity"/>
    <property type="evidence" value="ECO:0007669"/>
    <property type="project" value="InterPro"/>
</dbReference>
<dbReference type="PANTHER" id="PTHR43591">
    <property type="entry name" value="METHYLTRANSFERASE"/>
    <property type="match status" value="1"/>
</dbReference>
<accession>A0A6A5YEM4</accession>
<feature type="non-terminal residue" evidence="2">
    <location>
        <position position="1"/>
    </location>
</feature>
<keyword evidence="2" id="KW-0808">Transferase</keyword>
<reference evidence="2" key="1">
    <citation type="journal article" date="2020" name="Stud. Mycol.">
        <title>101 Dothideomycetes genomes: a test case for predicting lifestyles and emergence of pathogens.</title>
        <authorList>
            <person name="Haridas S."/>
            <person name="Albert R."/>
            <person name="Binder M."/>
            <person name="Bloem J."/>
            <person name="Labutti K."/>
            <person name="Salamov A."/>
            <person name="Andreopoulos B."/>
            <person name="Baker S."/>
            <person name="Barry K."/>
            <person name="Bills G."/>
            <person name="Bluhm B."/>
            <person name="Cannon C."/>
            <person name="Castanera R."/>
            <person name="Culley D."/>
            <person name="Daum C."/>
            <person name="Ezra D."/>
            <person name="Gonzalez J."/>
            <person name="Henrissat B."/>
            <person name="Kuo A."/>
            <person name="Liang C."/>
            <person name="Lipzen A."/>
            <person name="Lutzoni F."/>
            <person name="Magnuson J."/>
            <person name="Mondo S."/>
            <person name="Nolan M."/>
            <person name="Ohm R."/>
            <person name="Pangilinan J."/>
            <person name="Park H.-J."/>
            <person name="Ramirez L."/>
            <person name="Alfaro M."/>
            <person name="Sun H."/>
            <person name="Tritt A."/>
            <person name="Yoshinaga Y."/>
            <person name="Zwiers L.-H."/>
            <person name="Turgeon B."/>
            <person name="Goodwin S."/>
            <person name="Spatafora J."/>
            <person name="Crous P."/>
            <person name="Grigoriev I."/>
        </authorList>
    </citation>
    <scope>NUCLEOTIDE SEQUENCE</scope>
    <source>
        <strain evidence="2">CBS 121410</strain>
    </source>
</reference>